<dbReference type="PANTHER" id="PTHR35862:SF3">
    <property type="entry name" value="FELS-2 PROPHAGE PROTEIN"/>
    <property type="match status" value="1"/>
</dbReference>
<dbReference type="Pfam" id="PF05954">
    <property type="entry name" value="Phage_GPD"/>
    <property type="match status" value="1"/>
</dbReference>
<proteinExistence type="predicted"/>
<sequence>MTPDYRILANTKDITATINDRLISLSVADEAGFKADTLTLVIDNRDGKVAIPLTGAELEVFMGYKETGLARMGLYVADEITIEGPPDTLTISANAANMRAGLKERKERSWNAFALGDIVKTIAAEHGYTAKVDSFLGAIRRNHLDQTESDMHLLTRLGKEYSAVAKVAGGTILFVQQGAAKSASGKALSPVTLTRGDLARWSVRSTDRKQYKAVVAYWQDVENGEKRKVQVGDGTPKKVIAGIYPTEEMAKDAALAMQNTTSRSGSTLSFSCIGRSDLMAETPLTMHNVAEGVNGEWVISRATHEISDRGYTISCTAKPPKQ</sequence>
<gene>
    <name evidence="1" type="primary">D</name>
    <name evidence="1" type="ORF">DSLASN_02610</name>
</gene>
<evidence type="ECO:0000313" key="1">
    <source>
        <dbReference type="EMBL" id="BCS94629.1"/>
    </source>
</evidence>
<evidence type="ECO:0000313" key="2">
    <source>
        <dbReference type="Proteomes" id="UP001320148"/>
    </source>
</evidence>
<reference evidence="1 2" key="1">
    <citation type="submission" date="2021-02" db="EMBL/GenBank/DDBJ databases">
        <title>Complete genome of Desulfoluna sp. strain ASN36.</title>
        <authorList>
            <person name="Takahashi A."/>
            <person name="Kojima H."/>
            <person name="Fukui M."/>
        </authorList>
    </citation>
    <scope>NUCLEOTIDE SEQUENCE [LARGE SCALE GENOMIC DNA]</scope>
    <source>
        <strain evidence="1 2">ASN36</strain>
    </source>
</reference>
<dbReference type="SUPFAM" id="SSF69279">
    <property type="entry name" value="Phage tail proteins"/>
    <property type="match status" value="1"/>
</dbReference>
<dbReference type="EMBL" id="AP024488">
    <property type="protein sequence ID" value="BCS94629.1"/>
    <property type="molecule type" value="Genomic_DNA"/>
</dbReference>
<name>A0ABM7PAV6_9BACT</name>
<protein>
    <submittedName>
        <fullName evidence="1">Phage late control protein</fullName>
    </submittedName>
</protein>
<dbReference type="InterPro" id="IPR052726">
    <property type="entry name" value="Phage_Baseplate_Hub"/>
</dbReference>
<dbReference type="Proteomes" id="UP001320148">
    <property type="component" value="Chromosome"/>
</dbReference>
<accession>A0ABM7PAV6</accession>
<organism evidence="1 2">
    <name type="scientific">Desulfoluna limicola</name>
    <dbReference type="NCBI Taxonomy" id="2810562"/>
    <lineage>
        <taxon>Bacteria</taxon>
        <taxon>Pseudomonadati</taxon>
        <taxon>Thermodesulfobacteriota</taxon>
        <taxon>Desulfobacteria</taxon>
        <taxon>Desulfobacterales</taxon>
        <taxon>Desulfolunaceae</taxon>
        <taxon>Desulfoluna</taxon>
    </lineage>
</organism>
<dbReference type="RefSeq" id="WP_236890934.1">
    <property type="nucleotide sequence ID" value="NZ_AP024488.1"/>
</dbReference>
<dbReference type="PANTHER" id="PTHR35862">
    <property type="entry name" value="FELS-2 PROPHAGE PROTEIN"/>
    <property type="match status" value="1"/>
</dbReference>
<keyword evidence="2" id="KW-1185">Reference proteome</keyword>